<evidence type="ECO:0000313" key="27">
    <source>
        <dbReference type="Proteomes" id="UP000076405"/>
    </source>
</evidence>
<feature type="binding site" evidence="19">
    <location>
        <begin position="456"/>
        <end position="457"/>
    </location>
    <ligand>
        <name>phosphoenolpyruvate</name>
        <dbReference type="ChEBI" id="CHEBI:58702"/>
    </ligand>
</feature>
<feature type="binding site" evidence="19">
    <location>
        <position position="298"/>
    </location>
    <ligand>
        <name>phosphoenolpyruvate</name>
        <dbReference type="ChEBI" id="CHEBI:58702"/>
    </ligand>
</feature>
<dbReference type="InterPro" id="IPR000121">
    <property type="entry name" value="PEP_util_C"/>
</dbReference>
<dbReference type="FunFam" id="1.10.274.10:FF:000001">
    <property type="entry name" value="Phosphoenolpyruvate-protein phosphotransferase"/>
    <property type="match status" value="1"/>
</dbReference>
<evidence type="ECO:0000256" key="13">
    <source>
        <dbReference type="ARBA" id="ARBA00022723"/>
    </source>
</evidence>
<dbReference type="InterPro" id="IPR023151">
    <property type="entry name" value="PEP_util_CS"/>
</dbReference>
<dbReference type="InterPro" id="IPR015813">
    <property type="entry name" value="Pyrv/PenolPyrv_kinase-like_dom"/>
</dbReference>
<evidence type="ECO:0000256" key="3">
    <source>
        <dbReference type="ARBA" id="ARBA00002728"/>
    </source>
</evidence>
<protein>
    <recommendedName>
        <fullName evidence="7 17">Phosphoenolpyruvate-protein phosphotransferase</fullName>
        <ecNumber evidence="6 17">2.7.3.9</ecNumber>
    </recommendedName>
    <alternativeName>
        <fullName evidence="16 17">Phosphotransferase system, enzyme I</fullName>
    </alternativeName>
</protein>
<dbReference type="Gene3D" id="1.10.274.10">
    <property type="entry name" value="PtsI, HPr-binding domain"/>
    <property type="match status" value="1"/>
</dbReference>
<dbReference type="InterPro" id="IPR006318">
    <property type="entry name" value="PTS_EI-like"/>
</dbReference>
<feature type="domain" description="Phosphotransferase system enzyme I N-terminal" evidence="23">
    <location>
        <begin position="6"/>
        <end position="128"/>
    </location>
</feature>
<dbReference type="InterPro" id="IPR036618">
    <property type="entry name" value="PtsI_HPr-bd_sf"/>
</dbReference>
<evidence type="ECO:0000256" key="5">
    <source>
        <dbReference type="ARBA" id="ARBA00007837"/>
    </source>
</evidence>
<dbReference type="SUPFAM" id="SSF47831">
    <property type="entry name" value="Enzyme I of the PEP:sugar phosphotransferase system HPr-binding (sub)domain"/>
    <property type="match status" value="1"/>
</dbReference>
<evidence type="ECO:0000256" key="12">
    <source>
        <dbReference type="ARBA" id="ARBA00022683"/>
    </source>
</evidence>
<dbReference type="PROSITE" id="PS00370">
    <property type="entry name" value="PEP_ENZYMES_PHOS_SITE"/>
    <property type="match status" value="1"/>
</dbReference>
<comment type="similarity">
    <text evidence="5 17">Belongs to the PEP-utilizing enzyme family.</text>
</comment>
<dbReference type="InterPro" id="IPR040442">
    <property type="entry name" value="Pyrv_kinase-like_dom_sf"/>
</dbReference>
<evidence type="ECO:0000256" key="14">
    <source>
        <dbReference type="ARBA" id="ARBA00022777"/>
    </source>
</evidence>
<evidence type="ECO:0000256" key="20">
    <source>
        <dbReference type="PIRSR" id="PIRSR000732-3"/>
    </source>
</evidence>
<dbReference type="Proteomes" id="UP000076244">
    <property type="component" value="Chromosome"/>
</dbReference>
<keyword evidence="10 17" id="KW-0762">Sugar transport</keyword>
<dbReference type="GO" id="GO:0008965">
    <property type="term" value="F:phosphoenolpyruvate-protein phosphotransferase activity"/>
    <property type="evidence" value="ECO:0007669"/>
    <property type="project" value="UniProtKB-EC"/>
</dbReference>
<evidence type="ECO:0000256" key="9">
    <source>
        <dbReference type="ARBA" id="ARBA00022490"/>
    </source>
</evidence>
<dbReference type="InterPro" id="IPR036637">
    <property type="entry name" value="Phosphohistidine_dom_sf"/>
</dbReference>
<dbReference type="AlphaFoldDB" id="A0A0R2H4X7"/>
<dbReference type="OrthoDB" id="9765468at2"/>
<evidence type="ECO:0000256" key="1">
    <source>
        <dbReference type="ARBA" id="ARBA00000683"/>
    </source>
</evidence>
<proteinExistence type="inferred from homology"/>
<dbReference type="SUPFAM" id="SSF52009">
    <property type="entry name" value="Phosphohistidine domain"/>
    <property type="match status" value="1"/>
</dbReference>
<evidence type="ECO:0000313" key="26">
    <source>
        <dbReference type="Proteomes" id="UP000076244"/>
    </source>
</evidence>
<evidence type="ECO:0000256" key="6">
    <source>
        <dbReference type="ARBA" id="ARBA00012232"/>
    </source>
</evidence>
<feature type="binding site" evidence="19">
    <location>
        <position position="334"/>
    </location>
    <ligand>
        <name>phosphoenolpyruvate</name>
        <dbReference type="ChEBI" id="CHEBI:58702"/>
    </ligand>
</feature>
<evidence type="ECO:0000256" key="11">
    <source>
        <dbReference type="ARBA" id="ARBA00022679"/>
    </source>
</evidence>
<evidence type="ECO:0000256" key="7">
    <source>
        <dbReference type="ARBA" id="ARBA00016544"/>
    </source>
</evidence>
<dbReference type="GO" id="GO:0005737">
    <property type="term" value="C:cytoplasm"/>
    <property type="evidence" value="ECO:0007669"/>
    <property type="project" value="UniProtKB-SubCell"/>
</dbReference>
<evidence type="ECO:0000256" key="17">
    <source>
        <dbReference type="PIRNR" id="PIRNR000732"/>
    </source>
</evidence>
<keyword evidence="9 17" id="KW-0963">Cytoplasm</keyword>
<evidence type="ECO:0000259" key="22">
    <source>
        <dbReference type="Pfam" id="PF02896"/>
    </source>
</evidence>
<keyword evidence="11 17" id="KW-0808">Transferase</keyword>
<comment type="subcellular location">
    <subcellularLocation>
        <location evidence="4 17">Cytoplasm</location>
    </subcellularLocation>
</comment>
<dbReference type="PIRSF" id="PIRSF000732">
    <property type="entry name" value="PTS_enzyme_I"/>
    <property type="match status" value="1"/>
</dbReference>
<feature type="binding site" evidence="19">
    <location>
        <position position="467"/>
    </location>
    <ligand>
        <name>phosphoenolpyruvate</name>
        <dbReference type="ChEBI" id="CHEBI:58702"/>
    </ligand>
</feature>
<sequence>MTKELKGIAASDGVAIAKAYMLVDPDLSFDKKTIDDPDAEIKRLHDALDASKSELELIKSKAAENLGEDEAEVFEAHITILSDPELIGNIEDKIKNDSVNAEQALKDVTDGFIETFEAMTDNQYMQERAGDIRDVTKRVMSHLLGVKLPNPALIDSEVVIVAHDLTPSDTAQLDRKYVKGFITDIGGRTSHSAIMSRTLEIPAVVGSEKATTEIKSGDTVIIDGIHGSAIVDPDADQITKYNKMQKDFVAQKLEWDKLRDEKTLSKDGVHFDLAANIGTPDDIKGVVDNGAEAVGLFRSEFLYMDASELPSEDDQFKAYKAVVEGMKGKQVVVRTMDIGGDKQLPYLPLPKEMNPFLGYRAIRISLDRTDLFRTQLRALLRASAYGKLAIMFPMIATVAEFKKAKAIFEDEKQKMVKAGTKIGENIQVGMMMEIPAAAVIADKLAKYVDFFSIGTNDLIQYSFAADRGNEKVAYLYQPYNPSLLRLIKRTIDASHAEGKWTGMCGEMAGDQTAVPILMGLGLDEFSMSSSSILKTRSLMKRLDTREMKKLANKAVTEAETNDDVIKMVNDAIK</sequence>
<evidence type="ECO:0000313" key="25">
    <source>
        <dbReference type="EMBL" id="AMV67789.1"/>
    </source>
</evidence>
<keyword evidence="12 17" id="KW-0598">Phosphotransferase system</keyword>
<feature type="binding site" evidence="20">
    <location>
        <position position="433"/>
    </location>
    <ligand>
        <name>Mg(2+)</name>
        <dbReference type="ChEBI" id="CHEBI:18420"/>
    </ligand>
</feature>
<feature type="domain" description="PEP-utilising enzyme mobile" evidence="21">
    <location>
        <begin position="155"/>
        <end position="227"/>
    </location>
</feature>
<dbReference type="Gene3D" id="3.20.20.60">
    <property type="entry name" value="Phosphoenolpyruvate-binding domains"/>
    <property type="match status" value="1"/>
</dbReference>
<dbReference type="EMBL" id="CP012288">
    <property type="protein sequence ID" value="AMV67789.1"/>
    <property type="molecule type" value="Genomic_DNA"/>
</dbReference>
<dbReference type="Pfam" id="PF00391">
    <property type="entry name" value="PEP-utilizers"/>
    <property type="match status" value="1"/>
</dbReference>
<keyword evidence="8 17" id="KW-0813">Transport</keyword>
<dbReference type="GO" id="GO:0046872">
    <property type="term" value="F:metal ion binding"/>
    <property type="evidence" value="ECO:0007669"/>
    <property type="project" value="UniProtKB-KW"/>
</dbReference>
<dbReference type="PRINTS" id="PR01736">
    <property type="entry name" value="PHPHTRNFRASE"/>
</dbReference>
<dbReference type="Pfam" id="PF02896">
    <property type="entry name" value="PEP-utilizers_C"/>
    <property type="match status" value="1"/>
</dbReference>
<comment type="catalytic activity">
    <reaction evidence="1 17">
        <text>L-histidyl-[protein] + phosphoenolpyruvate = N(pros)-phospho-L-histidyl-[protein] + pyruvate</text>
        <dbReference type="Rhea" id="RHEA:23880"/>
        <dbReference type="Rhea" id="RHEA-COMP:9745"/>
        <dbReference type="Rhea" id="RHEA-COMP:9746"/>
        <dbReference type="ChEBI" id="CHEBI:15361"/>
        <dbReference type="ChEBI" id="CHEBI:29979"/>
        <dbReference type="ChEBI" id="CHEBI:58702"/>
        <dbReference type="ChEBI" id="CHEBI:64837"/>
        <dbReference type="EC" id="2.7.3.9"/>
    </reaction>
</comment>
<evidence type="ECO:0000256" key="10">
    <source>
        <dbReference type="ARBA" id="ARBA00022597"/>
    </source>
</evidence>
<dbReference type="SUPFAM" id="SSF51621">
    <property type="entry name" value="Phosphoenolpyruvate/pyruvate domain"/>
    <property type="match status" value="1"/>
</dbReference>
<keyword evidence="26" id="KW-1185">Reference proteome</keyword>
<evidence type="ECO:0000256" key="15">
    <source>
        <dbReference type="ARBA" id="ARBA00022842"/>
    </source>
</evidence>
<dbReference type="Proteomes" id="UP000076405">
    <property type="component" value="Chromosome"/>
</dbReference>
<comment type="function">
    <text evidence="3 17">General (non sugar-specific) component of the phosphoenolpyruvate-dependent sugar phosphotransferase system (sugar PTS). This major carbohydrate active-transport system catalyzes the phosphorylation of incoming sugar substrates concomitantly with their translocation across the cell membrane. Enzyme I transfers the phosphoryl group from phosphoenolpyruvate (PEP) to the phosphoryl carrier protein (HPr).</text>
</comment>
<evidence type="ECO:0000256" key="16">
    <source>
        <dbReference type="ARBA" id="ARBA00033235"/>
    </source>
</evidence>
<dbReference type="InterPro" id="IPR008731">
    <property type="entry name" value="PTS_EIN"/>
</dbReference>
<evidence type="ECO:0000256" key="4">
    <source>
        <dbReference type="ARBA" id="ARBA00004496"/>
    </source>
</evidence>
<dbReference type="PANTHER" id="PTHR46244:SF3">
    <property type="entry name" value="PHOSPHOENOLPYRUVATE-PROTEIN PHOSPHOTRANSFERASE"/>
    <property type="match status" value="1"/>
</dbReference>
<dbReference type="EC" id="2.7.3.9" evidence="6 17"/>
<feature type="active site" description="Proton donor" evidence="18">
    <location>
        <position position="504"/>
    </location>
</feature>
<feature type="binding site" evidence="20">
    <location>
        <position position="457"/>
    </location>
    <ligand>
        <name>Mg(2+)</name>
        <dbReference type="ChEBI" id="CHEBI:18420"/>
    </ligand>
</feature>
<dbReference type="FunFam" id="3.20.20.60:FF:000007">
    <property type="entry name" value="Phosphoenolpyruvate-protein phosphotransferase"/>
    <property type="match status" value="1"/>
</dbReference>
<comment type="cofactor">
    <cofactor evidence="2 17 20">
        <name>Mg(2+)</name>
        <dbReference type="ChEBI" id="CHEBI:18420"/>
    </cofactor>
</comment>
<dbReference type="PROSITE" id="PS00742">
    <property type="entry name" value="PEP_ENZYMES_2"/>
    <property type="match status" value="1"/>
</dbReference>
<evidence type="ECO:0000259" key="23">
    <source>
        <dbReference type="Pfam" id="PF05524"/>
    </source>
</evidence>
<dbReference type="PANTHER" id="PTHR46244">
    <property type="entry name" value="PHOSPHOENOLPYRUVATE-PROTEIN PHOSPHOTRANSFERASE"/>
    <property type="match status" value="1"/>
</dbReference>
<keyword evidence="13 17" id="KW-0479">Metal-binding</keyword>
<dbReference type="InterPro" id="IPR024692">
    <property type="entry name" value="PTS_EI"/>
</dbReference>
<dbReference type="GO" id="GO:0009401">
    <property type="term" value="P:phosphoenolpyruvate-dependent sugar phosphotransferase system"/>
    <property type="evidence" value="ECO:0007669"/>
    <property type="project" value="UniProtKB-KW"/>
</dbReference>
<evidence type="ECO:0000256" key="8">
    <source>
        <dbReference type="ARBA" id="ARBA00022448"/>
    </source>
</evidence>
<keyword evidence="15 17" id="KW-0460">Magnesium</keyword>
<evidence type="ECO:0000313" key="24">
    <source>
        <dbReference type="EMBL" id="AMV62351.1"/>
    </source>
</evidence>
<gene>
    <name evidence="24" type="ORF">ADU70_0855</name>
    <name evidence="25" type="ORF">ADU72_1868</name>
</gene>
<dbReference type="KEGG" id="pdm:ADU72_1868"/>
<organism evidence="24 27">
    <name type="scientific">Pediococcus damnosus</name>
    <dbReference type="NCBI Taxonomy" id="51663"/>
    <lineage>
        <taxon>Bacteria</taxon>
        <taxon>Bacillati</taxon>
        <taxon>Bacillota</taxon>
        <taxon>Bacilli</taxon>
        <taxon>Lactobacillales</taxon>
        <taxon>Lactobacillaceae</taxon>
        <taxon>Pediococcus</taxon>
    </lineage>
</organism>
<name>A0A0R2H4X7_9LACO</name>
<dbReference type="InterPro" id="IPR050499">
    <property type="entry name" value="PEP-utilizing_PTS_enzyme"/>
</dbReference>
<dbReference type="RefSeq" id="WP_056986370.1">
    <property type="nucleotide sequence ID" value="NZ_BAAAXI010000134.1"/>
</dbReference>
<accession>A0A0R2H4X7</accession>
<reference evidence="26 27" key="1">
    <citation type="journal article" date="2016" name="PLoS ONE">
        <title>The Identification of Novel Diagnostic Marker Genes for the Detection of Beer Spoiling Pediococcus damnosus Strains Using the BlAst Diagnostic Gene findEr.</title>
        <authorList>
            <person name="Behr J."/>
            <person name="Geissler A.J."/>
            <person name="Schmid J."/>
            <person name="Zehe A."/>
            <person name="Vogel R.F."/>
        </authorList>
    </citation>
    <scope>NUCLEOTIDE SEQUENCE [LARGE SCALE GENOMIC DNA]</scope>
    <source>
        <strain evidence="24 27">TMW 2.1533</strain>
        <strain evidence="25 26">TMW 2.1535</strain>
    </source>
</reference>
<evidence type="ECO:0000256" key="18">
    <source>
        <dbReference type="PIRSR" id="PIRSR000732-1"/>
    </source>
</evidence>
<dbReference type="GO" id="GO:0016301">
    <property type="term" value="F:kinase activity"/>
    <property type="evidence" value="ECO:0007669"/>
    <property type="project" value="UniProtKB-KW"/>
</dbReference>
<dbReference type="NCBIfam" id="TIGR01417">
    <property type="entry name" value="PTS_I_fam"/>
    <property type="match status" value="1"/>
</dbReference>
<dbReference type="Pfam" id="PF05524">
    <property type="entry name" value="PEP-utilisers_N"/>
    <property type="match status" value="1"/>
</dbReference>
<feature type="domain" description="PEP-utilising enzyme C-terminal" evidence="22">
    <location>
        <begin position="254"/>
        <end position="543"/>
    </location>
</feature>
<evidence type="ECO:0000256" key="2">
    <source>
        <dbReference type="ARBA" id="ARBA00001946"/>
    </source>
</evidence>
<dbReference type="InterPro" id="IPR018274">
    <property type="entry name" value="PEP_util_AS"/>
</dbReference>
<dbReference type="Gene3D" id="3.50.30.10">
    <property type="entry name" value="Phosphohistidine domain"/>
    <property type="match status" value="1"/>
</dbReference>
<evidence type="ECO:0000259" key="21">
    <source>
        <dbReference type="Pfam" id="PF00391"/>
    </source>
</evidence>
<dbReference type="InterPro" id="IPR008279">
    <property type="entry name" value="PEP-util_enz_mobile_dom"/>
</dbReference>
<keyword evidence="14 17" id="KW-0418">Kinase</keyword>
<dbReference type="GeneID" id="57275606"/>
<dbReference type="EMBL" id="CP012275">
    <property type="protein sequence ID" value="AMV62351.1"/>
    <property type="molecule type" value="Genomic_DNA"/>
</dbReference>
<feature type="active site" description="Tele-phosphohistidine intermediate" evidence="18">
    <location>
        <position position="191"/>
    </location>
</feature>
<evidence type="ECO:0000256" key="19">
    <source>
        <dbReference type="PIRSR" id="PIRSR000732-2"/>
    </source>
</evidence>